<dbReference type="Proteomes" id="UP000663854">
    <property type="component" value="Unassembled WGS sequence"/>
</dbReference>
<feature type="domain" description="FIP-RBD" evidence="8">
    <location>
        <begin position="598"/>
        <end position="660"/>
    </location>
</feature>
<dbReference type="Pfam" id="PF00168">
    <property type="entry name" value="C2"/>
    <property type="match status" value="1"/>
</dbReference>
<evidence type="ECO:0000259" key="8">
    <source>
        <dbReference type="PROSITE" id="PS51511"/>
    </source>
</evidence>
<evidence type="ECO:0000259" key="7">
    <source>
        <dbReference type="PROSITE" id="PS50004"/>
    </source>
</evidence>
<dbReference type="SUPFAM" id="SSF49562">
    <property type="entry name" value="C2 domain (Calcium/lipid-binding domain, CaLB)"/>
    <property type="match status" value="1"/>
</dbReference>
<dbReference type="Gene3D" id="2.60.40.150">
    <property type="entry name" value="C2 domain"/>
    <property type="match status" value="1"/>
</dbReference>
<proteinExistence type="predicted"/>
<evidence type="ECO:0000256" key="1">
    <source>
        <dbReference type="ARBA" id="ARBA00004172"/>
    </source>
</evidence>
<evidence type="ECO:0000313" key="10">
    <source>
        <dbReference type="EMBL" id="CAF0816589.1"/>
    </source>
</evidence>
<dbReference type="GO" id="GO:0045055">
    <property type="term" value="P:regulated exocytosis"/>
    <property type="evidence" value="ECO:0007669"/>
    <property type="project" value="TreeGrafter"/>
</dbReference>
<name>A0A813QM95_9BILA</name>
<dbReference type="SMART" id="SM00239">
    <property type="entry name" value="C2"/>
    <property type="match status" value="1"/>
</dbReference>
<evidence type="ECO:0008006" key="12">
    <source>
        <dbReference type="Google" id="ProtNLM"/>
    </source>
</evidence>
<feature type="compositionally biased region" description="Polar residues" evidence="6">
    <location>
        <begin position="531"/>
        <end position="557"/>
    </location>
</feature>
<dbReference type="AlphaFoldDB" id="A0A813QM95"/>
<dbReference type="Gene3D" id="1.20.5.2440">
    <property type="match status" value="1"/>
</dbReference>
<sequence length="669" mass="75598">MKKYGQKWLVDLMHGSIDSYINQARNLLDKSKNGLDPFCTISMGKEKFQTAVCEKTCSPDWHEQCDMPIVDDARIKLTVYHKSKNSLSKENFIGRAYISLRDLHDYDRVHTNWYKLTDKDGKLDKDRGEIEVSLQFYSQNNTTGSVLDLATKKKHLSLKDIRHSLSEKLKPSKHRKQDQYGNANQLADQRHRLGGDDGSVNNVRRLDDSTSESVSFVGSYTSLNSLPYNDTKQQKKKSRAPSSGIGSTLDSETPYSSRRSITSDYETSSILDSASMYAGEETSIPSPSNRPQIQEQHREEISVDDNLLSSNPSNKKKTKEPLPSLNVPTIIINESSNSPSLPISTDYNRKISITGDDIEAAFDFVDDNKTAINKSKDYEITSTSDSFFGLSTIKEILDTDETILSSTSSKHLKDEEIDFSNYFNRINQTNDDKKTKKSALDILKSKFIHHSKEQQHSIRSQSDDIQTPSASISVKLNTTSNSSITLPTKKQSNDINDSTDEDVDEVLGTLERVSSMRSSVRRRIQPRDDFMQQSLSETDNKWSNGNDQTLSNRNTKLTLPDIVGQPSVKNPSQYTTSSGPKKLTNNGLCVLGYENIKSVPINPKIRQELDYLDREELLHVIAYQSDLIKKRDTRLKDLECYTDGLLVKIVEQCPTILQNGTTIRIKRKP</sequence>
<evidence type="ECO:0000256" key="3">
    <source>
        <dbReference type="ARBA" id="ARBA00022553"/>
    </source>
</evidence>
<feature type="region of interest" description="Disordered" evidence="6">
    <location>
        <begin position="531"/>
        <end position="581"/>
    </location>
</feature>
<dbReference type="GO" id="GO:0031267">
    <property type="term" value="F:small GTPase binding"/>
    <property type="evidence" value="ECO:0007669"/>
    <property type="project" value="InterPro"/>
</dbReference>
<dbReference type="InterPro" id="IPR037789">
    <property type="entry name" value="FIP_classI"/>
</dbReference>
<keyword evidence="11" id="KW-1185">Reference proteome</keyword>
<dbReference type="GO" id="GO:0055037">
    <property type="term" value="C:recycling endosome"/>
    <property type="evidence" value="ECO:0007669"/>
    <property type="project" value="UniProtKB-SubCell"/>
</dbReference>
<dbReference type="EMBL" id="CAJNOH010000054">
    <property type="protein sequence ID" value="CAF0816589.1"/>
    <property type="molecule type" value="Genomic_DNA"/>
</dbReference>
<keyword evidence="4" id="KW-0967">Endosome</keyword>
<feature type="compositionally biased region" description="Polar residues" evidence="6">
    <location>
        <begin position="211"/>
        <end position="231"/>
    </location>
</feature>
<dbReference type="InterPro" id="IPR037245">
    <property type="entry name" value="FIP-RBD_C_sf"/>
</dbReference>
<dbReference type="PROSITE" id="PS50004">
    <property type="entry name" value="C2"/>
    <property type="match status" value="1"/>
</dbReference>
<dbReference type="PROSITE" id="PS51511">
    <property type="entry name" value="FIP_RBD"/>
    <property type="match status" value="1"/>
</dbReference>
<feature type="compositionally biased region" description="Polar residues" evidence="6">
    <location>
        <begin position="240"/>
        <end position="272"/>
    </location>
</feature>
<dbReference type="Proteomes" id="UP000663870">
    <property type="component" value="Unassembled WGS sequence"/>
</dbReference>
<dbReference type="EMBL" id="CAJNOL010000032">
    <property type="protein sequence ID" value="CAF0768902.1"/>
    <property type="molecule type" value="Genomic_DNA"/>
</dbReference>
<dbReference type="GO" id="GO:0015031">
    <property type="term" value="P:protein transport"/>
    <property type="evidence" value="ECO:0007669"/>
    <property type="project" value="UniProtKB-KW"/>
</dbReference>
<feature type="region of interest" description="Disordered" evidence="6">
    <location>
        <begin position="164"/>
        <end position="322"/>
    </location>
</feature>
<evidence type="ECO:0000256" key="6">
    <source>
        <dbReference type="SAM" id="MobiDB-lite"/>
    </source>
</evidence>
<keyword evidence="2" id="KW-0813">Transport</keyword>
<dbReference type="PANTHER" id="PTHR15746">
    <property type="entry name" value="RAB11-RELATED"/>
    <property type="match status" value="1"/>
</dbReference>
<keyword evidence="5" id="KW-0653">Protein transport</keyword>
<evidence type="ECO:0000256" key="5">
    <source>
        <dbReference type="ARBA" id="ARBA00022927"/>
    </source>
</evidence>
<organism evidence="9 11">
    <name type="scientific">Rotaria sordida</name>
    <dbReference type="NCBI Taxonomy" id="392033"/>
    <lineage>
        <taxon>Eukaryota</taxon>
        <taxon>Metazoa</taxon>
        <taxon>Spiralia</taxon>
        <taxon>Gnathifera</taxon>
        <taxon>Rotifera</taxon>
        <taxon>Eurotatoria</taxon>
        <taxon>Bdelloidea</taxon>
        <taxon>Philodinida</taxon>
        <taxon>Philodinidae</taxon>
        <taxon>Rotaria</taxon>
    </lineage>
</organism>
<dbReference type="InterPro" id="IPR019018">
    <property type="entry name" value="Rab-bd_FIP-RBD"/>
</dbReference>
<accession>A0A813QM95</accession>
<feature type="compositionally biased region" description="Polar residues" evidence="6">
    <location>
        <begin position="283"/>
        <end position="294"/>
    </location>
</feature>
<dbReference type="InterPro" id="IPR000008">
    <property type="entry name" value="C2_dom"/>
</dbReference>
<feature type="domain" description="C2" evidence="7">
    <location>
        <begin position="1"/>
        <end position="114"/>
    </location>
</feature>
<comment type="caution">
    <text evidence="9">The sequence shown here is derived from an EMBL/GenBank/DDBJ whole genome shotgun (WGS) entry which is preliminary data.</text>
</comment>
<reference evidence="9" key="1">
    <citation type="submission" date="2021-02" db="EMBL/GenBank/DDBJ databases">
        <authorList>
            <person name="Nowell W R."/>
        </authorList>
    </citation>
    <scope>NUCLEOTIDE SEQUENCE</scope>
</reference>
<evidence type="ECO:0000256" key="2">
    <source>
        <dbReference type="ARBA" id="ARBA00022448"/>
    </source>
</evidence>
<evidence type="ECO:0000256" key="4">
    <source>
        <dbReference type="ARBA" id="ARBA00022753"/>
    </source>
</evidence>
<feature type="compositionally biased region" description="Polar residues" evidence="6">
    <location>
        <begin position="567"/>
        <end position="581"/>
    </location>
</feature>
<keyword evidence="3" id="KW-0597">Phosphoprotein</keyword>
<dbReference type="InterPro" id="IPR035892">
    <property type="entry name" value="C2_domain_sf"/>
</dbReference>
<gene>
    <name evidence="9" type="ORF">JXQ802_LOCUS2610</name>
    <name evidence="10" type="ORF">PYM288_LOCUS5368</name>
</gene>
<dbReference type="PANTHER" id="PTHR15746:SF23">
    <property type="entry name" value="RAB11 INTERACTING PROTEIN, ISOFORM A"/>
    <property type="match status" value="1"/>
</dbReference>
<protein>
    <recommendedName>
        <fullName evidence="12">C2 domain-containing protein</fullName>
    </recommendedName>
</protein>
<evidence type="ECO:0000313" key="9">
    <source>
        <dbReference type="EMBL" id="CAF0768902.1"/>
    </source>
</evidence>
<dbReference type="SUPFAM" id="SSF144270">
    <property type="entry name" value="Eferin C-derminal domain-like"/>
    <property type="match status" value="1"/>
</dbReference>
<evidence type="ECO:0000313" key="11">
    <source>
        <dbReference type="Proteomes" id="UP000663870"/>
    </source>
</evidence>
<comment type="subcellular location">
    <subcellularLocation>
        <location evidence="1">Recycling endosome</location>
    </subcellularLocation>
</comment>